<comment type="similarity">
    <text evidence="2">Belongs to the cation transport ATPase (P-type) (TC 3.A.3) family. Type IIIA subfamily.</text>
</comment>
<keyword evidence="10 13" id="KW-1133">Transmembrane helix</keyword>
<evidence type="ECO:0000259" key="14">
    <source>
        <dbReference type="SMART" id="SM00831"/>
    </source>
</evidence>
<dbReference type="GO" id="GO:0008553">
    <property type="term" value="F:P-type proton-exporting transporter activity"/>
    <property type="evidence" value="ECO:0007669"/>
    <property type="project" value="InterPro"/>
</dbReference>
<feature type="transmembrane region" description="Helical" evidence="13">
    <location>
        <begin position="785"/>
        <end position="803"/>
    </location>
</feature>
<dbReference type="Pfam" id="PF00122">
    <property type="entry name" value="E1-E2_ATPase"/>
    <property type="match status" value="1"/>
</dbReference>
<evidence type="ECO:0000256" key="8">
    <source>
        <dbReference type="ARBA" id="ARBA00022842"/>
    </source>
</evidence>
<evidence type="ECO:0000256" key="7">
    <source>
        <dbReference type="ARBA" id="ARBA00022840"/>
    </source>
</evidence>
<organism evidence="15">
    <name type="scientific">mine drainage metagenome</name>
    <dbReference type="NCBI Taxonomy" id="410659"/>
    <lineage>
        <taxon>unclassified sequences</taxon>
        <taxon>metagenomes</taxon>
        <taxon>ecological metagenomes</taxon>
    </lineage>
</organism>
<dbReference type="Gene3D" id="1.20.1110.10">
    <property type="entry name" value="Calcium-transporting ATPase, transmembrane domain"/>
    <property type="match status" value="1"/>
</dbReference>
<dbReference type="InterPro" id="IPR059000">
    <property type="entry name" value="ATPase_P-type_domA"/>
</dbReference>
<feature type="transmembrane region" description="Helical" evidence="13">
    <location>
        <begin position="239"/>
        <end position="261"/>
    </location>
</feature>
<keyword evidence="7" id="KW-0067">ATP-binding</keyword>
<evidence type="ECO:0000256" key="10">
    <source>
        <dbReference type="ARBA" id="ARBA00022989"/>
    </source>
</evidence>
<dbReference type="InterPro" id="IPR023214">
    <property type="entry name" value="HAD_sf"/>
</dbReference>
<dbReference type="FunFam" id="2.70.150.10:FF:000042">
    <property type="entry name" value="Plasma membrane ATPase"/>
    <property type="match status" value="1"/>
</dbReference>
<dbReference type="SFLD" id="SFLDF00027">
    <property type="entry name" value="p-type_atpase"/>
    <property type="match status" value="1"/>
</dbReference>
<dbReference type="InterPro" id="IPR023299">
    <property type="entry name" value="ATPase_P-typ_cyto_dom_N"/>
</dbReference>
<evidence type="ECO:0000256" key="4">
    <source>
        <dbReference type="ARBA" id="ARBA00022692"/>
    </source>
</evidence>
<dbReference type="SFLD" id="SFLDG00002">
    <property type="entry name" value="C1.7:_P-type_atpase_like"/>
    <property type="match status" value="1"/>
</dbReference>
<dbReference type="NCBIfam" id="TIGR01494">
    <property type="entry name" value="ATPase_P-type"/>
    <property type="match status" value="2"/>
</dbReference>
<dbReference type="NCBIfam" id="TIGR01647">
    <property type="entry name" value="ATPase-IIIA_H"/>
    <property type="match status" value="1"/>
</dbReference>
<dbReference type="InterPro" id="IPR023298">
    <property type="entry name" value="ATPase_P-typ_TM_dom_sf"/>
</dbReference>
<dbReference type="GO" id="GO:0120029">
    <property type="term" value="P:proton export across plasma membrane"/>
    <property type="evidence" value="ECO:0007669"/>
    <property type="project" value="InterPro"/>
</dbReference>
<feature type="transmembrane region" description="Helical" evidence="13">
    <location>
        <begin position="96"/>
        <end position="115"/>
    </location>
</feature>
<dbReference type="EMBL" id="MLJW01000624">
    <property type="protein sequence ID" value="OIQ84351.1"/>
    <property type="molecule type" value="Genomic_DNA"/>
</dbReference>
<dbReference type="PANTHER" id="PTHR42861">
    <property type="entry name" value="CALCIUM-TRANSPORTING ATPASE"/>
    <property type="match status" value="1"/>
</dbReference>
<keyword evidence="15" id="KW-0378">Hydrolase</keyword>
<evidence type="ECO:0000256" key="2">
    <source>
        <dbReference type="ARBA" id="ARBA00008804"/>
    </source>
</evidence>
<dbReference type="Gene3D" id="3.40.50.1000">
    <property type="entry name" value="HAD superfamily/HAD-like"/>
    <property type="match status" value="1"/>
</dbReference>
<keyword evidence="4 13" id="KW-0812">Transmembrane</keyword>
<dbReference type="FunFam" id="3.40.50.1000:FF:000001">
    <property type="entry name" value="Phospholipid-transporting ATPase IC"/>
    <property type="match status" value="1"/>
</dbReference>
<dbReference type="CDD" id="cd02076">
    <property type="entry name" value="P-type_ATPase_H"/>
    <property type="match status" value="1"/>
</dbReference>
<evidence type="ECO:0000256" key="5">
    <source>
        <dbReference type="ARBA" id="ARBA00022723"/>
    </source>
</evidence>
<dbReference type="InterPro" id="IPR004014">
    <property type="entry name" value="ATPase_P-typ_cation-transptr_N"/>
</dbReference>
<dbReference type="Pfam" id="PF00690">
    <property type="entry name" value="Cation_ATPase_N"/>
    <property type="match status" value="1"/>
</dbReference>
<dbReference type="GO" id="GO:0046872">
    <property type="term" value="F:metal ion binding"/>
    <property type="evidence" value="ECO:0007669"/>
    <property type="project" value="UniProtKB-KW"/>
</dbReference>
<feature type="region of interest" description="Disordered" evidence="12">
    <location>
        <begin position="1"/>
        <end position="28"/>
    </location>
</feature>
<dbReference type="GO" id="GO:0016020">
    <property type="term" value="C:membrane"/>
    <property type="evidence" value="ECO:0007669"/>
    <property type="project" value="UniProtKB-SubCell"/>
</dbReference>
<keyword evidence="6" id="KW-0547">Nucleotide-binding</keyword>
<evidence type="ECO:0000256" key="1">
    <source>
        <dbReference type="ARBA" id="ARBA00004141"/>
    </source>
</evidence>
<comment type="subcellular location">
    <subcellularLocation>
        <location evidence="1">Membrane</location>
        <topology evidence="1">Multi-pass membrane protein</topology>
    </subcellularLocation>
</comment>
<evidence type="ECO:0000256" key="12">
    <source>
        <dbReference type="SAM" id="MobiDB-lite"/>
    </source>
</evidence>
<dbReference type="Gene3D" id="2.70.150.10">
    <property type="entry name" value="Calcium-transporting ATPase, cytoplasmic transduction domain A"/>
    <property type="match status" value="1"/>
</dbReference>
<dbReference type="SUPFAM" id="SSF81653">
    <property type="entry name" value="Calcium ATPase, transduction domain A"/>
    <property type="match status" value="1"/>
</dbReference>
<dbReference type="AlphaFoldDB" id="A0A1J5QWY6"/>
<dbReference type="PRINTS" id="PR00119">
    <property type="entry name" value="CATATPASE"/>
</dbReference>
<name>A0A1J5QWY6_9ZZZZ</name>
<dbReference type="InterPro" id="IPR044492">
    <property type="entry name" value="P_typ_ATPase_HD_dom"/>
</dbReference>
<feature type="domain" description="Cation-transporting P-type ATPase N-terminal" evidence="14">
    <location>
        <begin position="20"/>
        <end position="92"/>
    </location>
</feature>
<feature type="transmembrane region" description="Helical" evidence="13">
    <location>
        <begin position="273"/>
        <end position="303"/>
    </location>
</feature>
<keyword evidence="9" id="KW-1278">Translocase</keyword>
<dbReference type="GO" id="GO:0005524">
    <property type="term" value="F:ATP binding"/>
    <property type="evidence" value="ECO:0007669"/>
    <property type="project" value="UniProtKB-KW"/>
</dbReference>
<dbReference type="InterPro" id="IPR006534">
    <property type="entry name" value="P-type_ATPase_IIIA"/>
</dbReference>
<evidence type="ECO:0000256" key="13">
    <source>
        <dbReference type="SAM" id="Phobius"/>
    </source>
</evidence>
<feature type="transmembrane region" description="Helical" evidence="13">
    <location>
        <begin position="695"/>
        <end position="715"/>
    </location>
</feature>
<evidence type="ECO:0000313" key="15">
    <source>
        <dbReference type="EMBL" id="OIQ84351.1"/>
    </source>
</evidence>
<dbReference type="Pfam" id="PF00702">
    <property type="entry name" value="Hydrolase"/>
    <property type="match status" value="1"/>
</dbReference>
<feature type="compositionally biased region" description="Polar residues" evidence="12">
    <location>
        <begin position="10"/>
        <end position="20"/>
    </location>
</feature>
<comment type="caution">
    <text evidence="15">The sequence shown here is derived from an EMBL/GenBank/DDBJ whole genome shotgun (WGS) entry which is preliminary data.</text>
</comment>
<keyword evidence="8" id="KW-0460">Magnesium</keyword>
<dbReference type="PRINTS" id="PR00120">
    <property type="entry name" value="HATPASE"/>
</dbReference>
<dbReference type="SUPFAM" id="SSF56784">
    <property type="entry name" value="HAD-like"/>
    <property type="match status" value="1"/>
</dbReference>
<dbReference type="EC" id="3.6.3.8" evidence="15"/>
<dbReference type="SFLD" id="SFLDS00003">
    <property type="entry name" value="Haloacid_Dehalogenase"/>
    <property type="match status" value="1"/>
</dbReference>
<dbReference type="PROSITE" id="PS00154">
    <property type="entry name" value="ATPASE_E1_E2"/>
    <property type="match status" value="1"/>
</dbReference>
<dbReference type="FunFam" id="3.40.50.1000:FF:000211">
    <property type="entry name" value="Plasma membrane ATPase"/>
    <property type="match status" value="1"/>
</dbReference>
<dbReference type="InterPro" id="IPR008250">
    <property type="entry name" value="ATPase_P-typ_transduc_dom_A_sf"/>
</dbReference>
<gene>
    <name evidence="15" type="ORF">GALL_338240</name>
</gene>
<keyword evidence="11 13" id="KW-0472">Membrane</keyword>
<evidence type="ECO:0000256" key="11">
    <source>
        <dbReference type="ARBA" id="ARBA00023136"/>
    </source>
</evidence>
<proteinExistence type="inferred from homology"/>
<reference evidence="15" key="1">
    <citation type="submission" date="2016-10" db="EMBL/GenBank/DDBJ databases">
        <title>Sequence of Gallionella enrichment culture.</title>
        <authorList>
            <person name="Poehlein A."/>
            <person name="Muehling M."/>
            <person name="Daniel R."/>
        </authorList>
    </citation>
    <scope>NUCLEOTIDE SEQUENCE</scope>
</reference>
<dbReference type="SMART" id="SM00831">
    <property type="entry name" value="Cation_ATPase_N"/>
    <property type="match status" value="1"/>
</dbReference>
<dbReference type="InterPro" id="IPR018303">
    <property type="entry name" value="ATPase_P-typ_P_site"/>
</dbReference>
<dbReference type="Gene3D" id="3.40.1110.10">
    <property type="entry name" value="Calcium-transporting ATPase, cytoplasmic domain N"/>
    <property type="match status" value="1"/>
</dbReference>
<feature type="transmembrane region" description="Helical" evidence="13">
    <location>
        <begin position="68"/>
        <end position="90"/>
    </location>
</feature>
<evidence type="ECO:0000256" key="3">
    <source>
        <dbReference type="ARBA" id="ARBA00022553"/>
    </source>
</evidence>
<dbReference type="InterPro" id="IPR036412">
    <property type="entry name" value="HAD-like_sf"/>
</dbReference>
<evidence type="ECO:0000256" key="6">
    <source>
        <dbReference type="ARBA" id="ARBA00022741"/>
    </source>
</evidence>
<keyword evidence="5" id="KW-0479">Metal-binding</keyword>
<feature type="transmembrane region" description="Helical" evidence="13">
    <location>
        <begin position="755"/>
        <end position="779"/>
    </location>
</feature>
<evidence type="ECO:0000256" key="9">
    <source>
        <dbReference type="ARBA" id="ARBA00022967"/>
    </source>
</evidence>
<accession>A0A1J5QWY6</accession>
<protein>
    <submittedName>
        <fullName evidence="15">Calcium-transporting ATPase 1</fullName>
        <ecNumber evidence="15">3.6.3.8</ecNumber>
    </submittedName>
</protein>
<keyword evidence="3" id="KW-0597">Phosphoprotein</keyword>
<sequence length="838" mass="89669">MDHAAKASSDRGTAANTTSDGPVGTPEQVLAALHASRDGLSSDEAARRLQRDGSNALPQPHDNLLLKLLHYFWGPIPWMIEAAALLSALVRHWPDFGIIVALLLFNAAVGFWQEYKAASALDALKQQLALRCRALRDGRWTELDPAALVVGDIVRVRLGDIVPADLHLLDGEPLSVDQSALTGESLPVERDAGQTIYSGSIVKQGEMVGVVHATGVRTYLGRTAELVNKAGAVSHFQKAVLAIGDYLIYVSLGLVALLVLVELQRGLPWVELLQFALILTVASIPVAMPAVLSVTMALGALALSKDKAIVSRLESIEELAAVDVLCSDKTGTLTQNRLSLGEPLLLGAADAATLTLHAALASRADDGDAIDGAVYAAQQQLPAGWSEEHYTPFDPVGKRAEGSWRAADGSRWTCSKGAPQVMLDLVGADAALRARAQGWIDQQAARGLRTLGVASRRDDAGWQLDGVLALLDPPRADSAQTIAEARTHGLAVKMVTGDNVAIAREIGDRLGIGRNIVAADTVFGAGAGAGASLAASVVAADGFAQVFPQHKYAIVKALQDAGHRVAMTGDGVNDAPALKQADVGIAVSGATDAARAAAALILTAPGLSTIVTAVEESRRIFERMNSYAVYRITETIRIMIFVVLAMLFYNFYPITAVMIILLAFFNDVPIMTIAYDRTAVDPAPVRWDMRRVLTVSTVMGLTGTAGSFLMLYLALNWLHLPIAKVQTYIFLKMAVAGHLTLFVSRTRGAYWRRPYPAPVMIWSAVLTKVAATLVCAWGLGLVAPIGWGDIALVWGYSIAWSLLTDLAKRAVYRHFEHSAPRHRRFIDLLRHRVVGAGR</sequence>
<dbReference type="SUPFAM" id="SSF81665">
    <property type="entry name" value="Calcium ATPase, transmembrane domain M"/>
    <property type="match status" value="1"/>
</dbReference>
<dbReference type="GO" id="GO:0016887">
    <property type="term" value="F:ATP hydrolysis activity"/>
    <property type="evidence" value="ECO:0007669"/>
    <property type="project" value="InterPro"/>
</dbReference>
<dbReference type="InterPro" id="IPR001757">
    <property type="entry name" value="P_typ_ATPase"/>
</dbReference>